<protein>
    <submittedName>
        <fullName evidence="2">3-beta hydroxysteroid dehydrogenase</fullName>
    </submittedName>
</protein>
<dbReference type="SUPFAM" id="SSF51735">
    <property type="entry name" value="NAD(P)-binding Rossmann-fold domains"/>
    <property type="match status" value="1"/>
</dbReference>
<feature type="domain" description="NAD(P)-binding" evidence="1">
    <location>
        <begin position="8"/>
        <end position="205"/>
    </location>
</feature>
<sequence length="216" mass="22321">MAKICVVGANGVLGSRILDESLDRGHQVTAVVRQPSKLGTRSGSPAVLTGDVLDPASVAAFVEGQDVVVSAVGGGDGPGHVRLIEPSLRTLVDVLRKAGPEAPRLVAVGGAGSLAIGPGKKVWDFPGLPEGALQTMHAHGDGLAFLRTVTDVRWTSVSPPVIIAPGARTGRYRTGTDSLVADGTGKSHISAEDYAVALVDEIENPQYIGRRFTVAY</sequence>
<dbReference type="InterPro" id="IPR051606">
    <property type="entry name" value="Polyketide_Oxido-like"/>
</dbReference>
<dbReference type="InterPro" id="IPR036291">
    <property type="entry name" value="NAD(P)-bd_dom_sf"/>
</dbReference>
<evidence type="ECO:0000259" key="1">
    <source>
        <dbReference type="Pfam" id="PF13460"/>
    </source>
</evidence>
<organism evidence="2 3">
    <name type="scientific">Saccharomonospora piscinae</name>
    <dbReference type="NCBI Taxonomy" id="687388"/>
    <lineage>
        <taxon>Bacteria</taxon>
        <taxon>Bacillati</taxon>
        <taxon>Actinomycetota</taxon>
        <taxon>Actinomycetes</taxon>
        <taxon>Pseudonocardiales</taxon>
        <taxon>Pseudonocardiaceae</taxon>
        <taxon>Saccharomonospora</taxon>
    </lineage>
</organism>
<dbReference type="Proteomes" id="UP000192591">
    <property type="component" value="Unassembled WGS sequence"/>
</dbReference>
<dbReference type="CDD" id="cd05244">
    <property type="entry name" value="BVR-B_like_SDR_a"/>
    <property type="match status" value="1"/>
</dbReference>
<dbReference type="Gene3D" id="3.40.50.720">
    <property type="entry name" value="NAD(P)-binding Rossmann-like Domain"/>
    <property type="match status" value="1"/>
</dbReference>
<name>A0A1V8ZY00_SACPI</name>
<proteinExistence type="predicted"/>
<evidence type="ECO:0000313" key="2">
    <source>
        <dbReference type="EMBL" id="OQO89671.1"/>
    </source>
</evidence>
<reference evidence="2 3" key="1">
    <citation type="submission" date="2017-02" db="EMBL/GenBank/DDBJ databases">
        <title>Draft genome of Saccharomonospora sp. 154.</title>
        <authorList>
            <person name="Alonso-Carmona G.S."/>
            <person name="De La Haba R."/>
            <person name="Vera-Gargallo B."/>
            <person name="Sandoval-Trujillo A.H."/>
            <person name="Ramirez-Duran N."/>
            <person name="Ventosa A."/>
        </authorList>
    </citation>
    <scope>NUCLEOTIDE SEQUENCE [LARGE SCALE GENOMIC DNA]</scope>
    <source>
        <strain evidence="2 3">LRS4.154</strain>
    </source>
</reference>
<evidence type="ECO:0000313" key="3">
    <source>
        <dbReference type="Proteomes" id="UP000192591"/>
    </source>
</evidence>
<dbReference type="RefSeq" id="WP_081195292.1">
    <property type="nucleotide sequence ID" value="NZ_MWIH01000009.1"/>
</dbReference>
<dbReference type="AlphaFoldDB" id="A0A1V8ZY00"/>
<gene>
    <name evidence="2" type="ORF">B1813_22480</name>
</gene>
<dbReference type="PANTHER" id="PTHR43355:SF2">
    <property type="entry name" value="FLAVIN REDUCTASE (NADPH)"/>
    <property type="match status" value="1"/>
</dbReference>
<comment type="caution">
    <text evidence="2">The sequence shown here is derived from an EMBL/GenBank/DDBJ whole genome shotgun (WGS) entry which is preliminary data.</text>
</comment>
<keyword evidence="3" id="KW-1185">Reference proteome</keyword>
<dbReference type="STRING" id="1962155.B1813_22480"/>
<dbReference type="GO" id="GO:0016646">
    <property type="term" value="F:oxidoreductase activity, acting on the CH-NH group of donors, NAD or NADP as acceptor"/>
    <property type="evidence" value="ECO:0007669"/>
    <property type="project" value="TreeGrafter"/>
</dbReference>
<accession>A0A1V8ZY00</accession>
<dbReference type="Pfam" id="PF13460">
    <property type="entry name" value="NAD_binding_10"/>
    <property type="match status" value="1"/>
</dbReference>
<dbReference type="PANTHER" id="PTHR43355">
    <property type="entry name" value="FLAVIN REDUCTASE (NADPH)"/>
    <property type="match status" value="1"/>
</dbReference>
<dbReference type="EMBL" id="MWIH01000009">
    <property type="protein sequence ID" value="OQO89671.1"/>
    <property type="molecule type" value="Genomic_DNA"/>
</dbReference>
<dbReference type="InterPro" id="IPR016040">
    <property type="entry name" value="NAD(P)-bd_dom"/>
</dbReference>